<sequence length="66" mass="7196">MGFSTRCHRASFRVFRVRRCSPCRGSAGTTAPQPIRDIDRGVGGPGVPAHRAVQVRRNSGKFGIFP</sequence>
<dbReference type="HOGENOM" id="CLU_2829936_0_0_6"/>
<organism evidence="2 3">
    <name type="scientific">Thioalkalivibrio nitratireducens (strain DSM 14787 / UNIQEM 213 / ALEN2)</name>
    <dbReference type="NCBI Taxonomy" id="1255043"/>
    <lineage>
        <taxon>Bacteria</taxon>
        <taxon>Pseudomonadati</taxon>
        <taxon>Pseudomonadota</taxon>
        <taxon>Gammaproteobacteria</taxon>
        <taxon>Chromatiales</taxon>
        <taxon>Ectothiorhodospiraceae</taxon>
        <taxon>Thioalkalivibrio</taxon>
    </lineage>
</organism>
<dbReference type="Proteomes" id="UP000010809">
    <property type="component" value="Chromosome"/>
</dbReference>
<dbReference type="AlphaFoldDB" id="L0DU77"/>
<evidence type="ECO:0000313" key="2">
    <source>
        <dbReference type="EMBL" id="AGA33154.1"/>
    </source>
</evidence>
<protein>
    <submittedName>
        <fullName evidence="2">Transposase IS66 family protein</fullName>
    </submittedName>
</protein>
<evidence type="ECO:0000256" key="1">
    <source>
        <dbReference type="SAM" id="MobiDB-lite"/>
    </source>
</evidence>
<proteinExistence type="predicted"/>
<keyword evidence="3" id="KW-1185">Reference proteome</keyword>
<accession>L0DU77</accession>
<evidence type="ECO:0000313" key="3">
    <source>
        <dbReference type="Proteomes" id="UP000010809"/>
    </source>
</evidence>
<dbReference type="STRING" id="1255043.TVNIR_1483"/>
<dbReference type="KEGG" id="tni:TVNIR_1483"/>
<dbReference type="EMBL" id="CP003989">
    <property type="protein sequence ID" value="AGA33154.1"/>
    <property type="molecule type" value="Genomic_DNA"/>
</dbReference>
<gene>
    <name evidence="2" type="ordered locus">TVNIR_1483</name>
</gene>
<reference evidence="2" key="1">
    <citation type="submission" date="2015-12" db="EMBL/GenBank/DDBJ databases">
        <authorList>
            <person name="Tikhonova T.V."/>
            <person name="Pavlov A.R."/>
            <person name="Beletsky A.V."/>
            <person name="Mardanov A.V."/>
            <person name="Sorokin D.Y."/>
            <person name="Ravin N.V."/>
            <person name="Popov V.O."/>
        </authorList>
    </citation>
    <scope>NUCLEOTIDE SEQUENCE</scope>
    <source>
        <strain evidence="2">DSM 14787</strain>
    </source>
</reference>
<name>L0DU77_THIND</name>
<dbReference type="PATRIC" id="fig|1255043.3.peg.1502"/>
<feature type="region of interest" description="Disordered" evidence="1">
    <location>
        <begin position="23"/>
        <end position="48"/>
    </location>
</feature>